<gene>
    <name evidence="1" type="ORF">SMTD_LOCUS4294</name>
</gene>
<proteinExistence type="predicted"/>
<dbReference type="EMBL" id="UZAL01011345">
    <property type="protein sequence ID" value="VDP05093.1"/>
    <property type="molecule type" value="Genomic_DNA"/>
</dbReference>
<evidence type="ECO:0000313" key="2">
    <source>
        <dbReference type="Proteomes" id="UP000269396"/>
    </source>
</evidence>
<dbReference type="AlphaFoldDB" id="A0A3P8E8T2"/>
<organism evidence="1 2">
    <name type="scientific">Schistosoma mattheei</name>
    <dbReference type="NCBI Taxonomy" id="31246"/>
    <lineage>
        <taxon>Eukaryota</taxon>
        <taxon>Metazoa</taxon>
        <taxon>Spiralia</taxon>
        <taxon>Lophotrochozoa</taxon>
        <taxon>Platyhelminthes</taxon>
        <taxon>Trematoda</taxon>
        <taxon>Digenea</taxon>
        <taxon>Strigeidida</taxon>
        <taxon>Schistosomatoidea</taxon>
        <taxon>Schistosomatidae</taxon>
        <taxon>Schistosoma</taxon>
    </lineage>
</organism>
<accession>A0A3P8E8T2</accession>
<keyword evidence="2" id="KW-1185">Reference proteome</keyword>
<protein>
    <submittedName>
        <fullName evidence="1">Uncharacterized protein</fullName>
    </submittedName>
</protein>
<sequence>MNIGVLNNINNGIVNRQNLLHRNFSIYANQILVKI</sequence>
<dbReference type="Proteomes" id="UP000269396">
    <property type="component" value="Unassembled WGS sequence"/>
</dbReference>
<name>A0A3P8E8T2_9TREM</name>
<evidence type="ECO:0000313" key="1">
    <source>
        <dbReference type="EMBL" id="VDP05093.1"/>
    </source>
</evidence>
<reference evidence="1 2" key="1">
    <citation type="submission" date="2018-11" db="EMBL/GenBank/DDBJ databases">
        <authorList>
            <consortium name="Pathogen Informatics"/>
        </authorList>
    </citation>
    <scope>NUCLEOTIDE SEQUENCE [LARGE SCALE GENOMIC DNA]</scope>
    <source>
        <strain>Denwood</strain>
        <strain evidence="2">Zambia</strain>
    </source>
</reference>